<dbReference type="InterPro" id="IPR002347">
    <property type="entry name" value="SDR_fam"/>
</dbReference>
<sequence>MKSFIDLSGKYFLVVGASSGIGKGIVQGLAELGANVHALSRRGSADELSNLPSVMQVSLDATDPTAIGNFIKGVEIPYSGFIYSAGMRGKSPINTITNKQVNEVFDTNLMGFLNFIKEMIRNKKIDTGSSIVAISSVSAHIGIEGLVPYSASKAAISSSVRVLGRELSKRQIRINAISPAMVRTPIFLDSEQEWLNEVEKGYPLGLGEVDDVAAACAFFMSDQSKYITGTDLLMTGGCPWHS</sequence>
<organism evidence="2 3">
    <name type="scientific">Polynucleobacter cosmopolitanus</name>
    <dbReference type="NCBI Taxonomy" id="351345"/>
    <lineage>
        <taxon>Bacteria</taxon>
        <taxon>Pseudomonadati</taxon>
        <taxon>Pseudomonadota</taxon>
        <taxon>Betaproteobacteria</taxon>
        <taxon>Burkholderiales</taxon>
        <taxon>Burkholderiaceae</taxon>
        <taxon>Polynucleobacter</taxon>
    </lineage>
</organism>
<dbReference type="EMBL" id="NJGG01000001">
    <property type="protein sequence ID" value="OXL16194.1"/>
    <property type="molecule type" value="Genomic_DNA"/>
</dbReference>
<accession>A0A229FW73</accession>
<comment type="caution">
    <text evidence="2">The sequence shown here is derived from an EMBL/GenBank/DDBJ whole genome shotgun (WGS) entry which is preliminary data.</text>
</comment>
<dbReference type="InterPro" id="IPR036291">
    <property type="entry name" value="NAD(P)-bd_dom_sf"/>
</dbReference>
<keyword evidence="3" id="KW-1185">Reference proteome</keyword>
<dbReference type="RefSeq" id="WP_089515222.1">
    <property type="nucleotide sequence ID" value="NZ_NJGG01000001.1"/>
</dbReference>
<dbReference type="Pfam" id="PF13561">
    <property type="entry name" value="adh_short_C2"/>
    <property type="match status" value="1"/>
</dbReference>
<dbReference type="PANTHER" id="PTHR42760">
    <property type="entry name" value="SHORT-CHAIN DEHYDROGENASES/REDUCTASES FAMILY MEMBER"/>
    <property type="match status" value="1"/>
</dbReference>
<dbReference type="OrthoDB" id="9803333at2"/>
<evidence type="ECO:0000313" key="3">
    <source>
        <dbReference type="Proteomes" id="UP000215188"/>
    </source>
</evidence>
<evidence type="ECO:0000313" key="2">
    <source>
        <dbReference type="EMBL" id="OXL16194.1"/>
    </source>
</evidence>
<comment type="similarity">
    <text evidence="1">Belongs to the short-chain dehydrogenases/reductases (SDR) family.</text>
</comment>
<dbReference type="PRINTS" id="PR00081">
    <property type="entry name" value="GDHRDH"/>
</dbReference>
<reference evidence="2 3" key="1">
    <citation type="submission" date="2017-06" db="EMBL/GenBank/DDBJ databases">
        <title>Reclassification of a Polynucleobacter cosmopolitanus strain isolated from tropical Lake Victoria as Polynucleobacter victoriensis comb. nov.</title>
        <authorList>
            <person name="Hahn M.W."/>
        </authorList>
    </citation>
    <scope>NUCLEOTIDE SEQUENCE [LARGE SCALE GENOMIC DNA]</scope>
    <source>
        <strain evidence="2 3">MWH-MoIso2</strain>
    </source>
</reference>
<dbReference type="Gene3D" id="3.40.50.720">
    <property type="entry name" value="NAD(P)-binding Rossmann-like Domain"/>
    <property type="match status" value="1"/>
</dbReference>
<proteinExistence type="inferred from homology"/>
<name>A0A229FW73_9BURK</name>
<evidence type="ECO:0000256" key="1">
    <source>
        <dbReference type="ARBA" id="ARBA00006484"/>
    </source>
</evidence>
<evidence type="ECO:0008006" key="4">
    <source>
        <dbReference type="Google" id="ProtNLM"/>
    </source>
</evidence>
<gene>
    <name evidence="2" type="ORF">AOC33_03715</name>
</gene>
<dbReference type="GO" id="GO:0016616">
    <property type="term" value="F:oxidoreductase activity, acting on the CH-OH group of donors, NAD or NADP as acceptor"/>
    <property type="evidence" value="ECO:0007669"/>
    <property type="project" value="TreeGrafter"/>
</dbReference>
<protein>
    <recommendedName>
        <fullName evidence="4">3-oxoacyl-ACP reductase</fullName>
    </recommendedName>
</protein>
<dbReference type="Proteomes" id="UP000215188">
    <property type="component" value="Unassembled WGS sequence"/>
</dbReference>
<dbReference type="AlphaFoldDB" id="A0A229FW73"/>
<dbReference type="CDD" id="cd05233">
    <property type="entry name" value="SDR_c"/>
    <property type="match status" value="1"/>
</dbReference>
<dbReference type="SUPFAM" id="SSF51735">
    <property type="entry name" value="NAD(P)-binding Rossmann-fold domains"/>
    <property type="match status" value="1"/>
</dbReference>